<name>X6NGA0_RETFI</name>
<gene>
    <name evidence="3" type="ORF">RFI_12363</name>
</gene>
<evidence type="ECO:0000256" key="2">
    <source>
        <dbReference type="SAM" id="MobiDB-lite"/>
    </source>
</evidence>
<feature type="non-terminal residue" evidence="3">
    <location>
        <position position="478"/>
    </location>
</feature>
<dbReference type="Proteomes" id="UP000023152">
    <property type="component" value="Unassembled WGS sequence"/>
</dbReference>
<dbReference type="EMBL" id="ASPP01008957">
    <property type="protein sequence ID" value="ETO24794.1"/>
    <property type="molecule type" value="Genomic_DNA"/>
</dbReference>
<feature type="compositionally biased region" description="Acidic residues" evidence="2">
    <location>
        <begin position="328"/>
        <end position="345"/>
    </location>
</feature>
<sequence length="478" mass="56305">MDNLKEELQTSYDELKQVDEDKNRHTNRHDFGKSRSESTLYGGWNPRLETLAKYIASLSSEERADLSKMDLSAERVIERLGLKLEETTEQRNQATEMMRTLAKENESLKMENDEVKSAVRLRDEEIKLLEKDNTLMGELLEEEKAKYETELQKMDKMRHEMMEREEELELRLKEQEDLEREKRTSQNVVDTLEDEELNKLSTETEKRLYLQLQEEKKRAQQLKQQMDIALTRLENETKTEEELQQLKEYCMKLEQDHATELEEANEINTSVQSEIVKLTHKTVCLEQDKLELTKHLENKLNEITMLRKNLERFTKRRIVVVERNGDKEEGEGEEDDNDDDDDDDDDRHHSNAIADEIYNTQKRALLDMVAPDDEQFDNVPVENQPIPIPIPIPVPSLIVSETDANKIKPNPPDVLKEYPKVAVESEELMKKVQLQPFYNYYELMTQIMEAENSKLKRPKHDTPSAHHTSFFSKMKHKN</sequence>
<evidence type="ECO:0000313" key="3">
    <source>
        <dbReference type="EMBL" id="ETO24794.1"/>
    </source>
</evidence>
<proteinExistence type="predicted"/>
<feature type="region of interest" description="Disordered" evidence="2">
    <location>
        <begin position="452"/>
        <end position="478"/>
    </location>
</feature>
<feature type="region of interest" description="Disordered" evidence="2">
    <location>
        <begin position="323"/>
        <end position="355"/>
    </location>
</feature>
<organism evidence="3 4">
    <name type="scientific">Reticulomyxa filosa</name>
    <dbReference type="NCBI Taxonomy" id="46433"/>
    <lineage>
        <taxon>Eukaryota</taxon>
        <taxon>Sar</taxon>
        <taxon>Rhizaria</taxon>
        <taxon>Retaria</taxon>
        <taxon>Foraminifera</taxon>
        <taxon>Monothalamids</taxon>
        <taxon>Reticulomyxidae</taxon>
        <taxon>Reticulomyxa</taxon>
    </lineage>
</organism>
<feature type="compositionally biased region" description="Basic and acidic residues" evidence="2">
    <location>
        <begin position="1"/>
        <end position="36"/>
    </location>
</feature>
<comment type="caution">
    <text evidence="3">The sequence shown here is derived from an EMBL/GenBank/DDBJ whole genome shotgun (WGS) entry which is preliminary data.</text>
</comment>
<dbReference type="AlphaFoldDB" id="X6NGA0"/>
<feature type="coiled-coil region" evidence="1">
    <location>
        <begin position="77"/>
        <end position="316"/>
    </location>
</feature>
<feature type="region of interest" description="Disordered" evidence="2">
    <location>
        <begin position="1"/>
        <end position="39"/>
    </location>
</feature>
<keyword evidence="1" id="KW-0175">Coiled coil</keyword>
<keyword evidence="4" id="KW-1185">Reference proteome</keyword>
<accession>X6NGA0</accession>
<protein>
    <submittedName>
        <fullName evidence="3">Uncharacterized protein</fullName>
    </submittedName>
</protein>
<reference evidence="3 4" key="1">
    <citation type="journal article" date="2013" name="Curr. Biol.">
        <title>The Genome of the Foraminiferan Reticulomyxa filosa.</title>
        <authorList>
            <person name="Glockner G."/>
            <person name="Hulsmann N."/>
            <person name="Schleicher M."/>
            <person name="Noegel A.A."/>
            <person name="Eichinger L."/>
            <person name="Gallinger C."/>
            <person name="Pawlowski J."/>
            <person name="Sierra R."/>
            <person name="Euteneuer U."/>
            <person name="Pillet L."/>
            <person name="Moustafa A."/>
            <person name="Platzer M."/>
            <person name="Groth M."/>
            <person name="Szafranski K."/>
            <person name="Schliwa M."/>
        </authorList>
    </citation>
    <scope>NUCLEOTIDE SEQUENCE [LARGE SCALE GENOMIC DNA]</scope>
</reference>
<evidence type="ECO:0000256" key="1">
    <source>
        <dbReference type="SAM" id="Coils"/>
    </source>
</evidence>
<evidence type="ECO:0000313" key="4">
    <source>
        <dbReference type="Proteomes" id="UP000023152"/>
    </source>
</evidence>